<organism evidence="1 2">
    <name type="scientific">Immersiella caudata</name>
    <dbReference type="NCBI Taxonomy" id="314043"/>
    <lineage>
        <taxon>Eukaryota</taxon>
        <taxon>Fungi</taxon>
        <taxon>Dikarya</taxon>
        <taxon>Ascomycota</taxon>
        <taxon>Pezizomycotina</taxon>
        <taxon>Sordariomycetes</taxon>
        <taxon>Sordariomycetidae</taxon>
        <taxon>Sordariales</taxon>
        <taxon>Lasiosphaeriaceae</taxon>
        <taxon>Immersiella</taxon>
    </lineage>
</organism>
<dbReference type="AlphaFoldDB" id="A0AA39WZC1"/>
<gene>
    <name evidence="1" type="ORF">B0T14DRAFT_554245</name>
</gene>
<evidence type="ECO:0008006" key="3">
    <source>
        <dbReference type="Google" id="ProtNLM"/>
    </source>
</evidence>
<evidence type="ECO:0000313" key="1">
    <source>
        <dbReference type="EMBL" id="KAK0624376.1"/>
    </source>
</evidence>
<keyword evidence="2" id="KW-1185">Reference proteome</keyword>
<proteinExistence type="predicted"/>
<sequence length="480" mass="54084">MSTKVSAPHIMRQPDEVLNQIISNVLVYPERNWWRPDFDKFFGDARAILLTCRRFYHLAVPHLYRRLEITWGRQGFHPSATETATKHLHRTVNEDRSLHRHCLDLQVHIGDPDPAWQSWAIDFVTWLTRVQRLKISGGFHASAAGYARNDLALHVCDLDGAWEVIHAATQSMPDLFELTIAPTAYGHLSLPRTMSALRCAARLRILHLNGANTNTGHAWDVLPGSSPIASLTLHNFKDSFHNLGHLLSLPSALDSFNLGPNVHTLQPSLSLQDPAFHHTSTLTNTIDSSWTLTNILDLLHAQRSTLTTLHLHALPSLPSQQPPDLAQFEALTDLTLTSHSTGHRPGTESFFIPPRLRRFTWTLGVGPDAELPSPLDFMFGGEHERWLRRFAAICIRRGVPLCRIQLECVLDDQDWKRTGGTWVAVRWPWDYMDRLRGELEGYGIEVSFSSPMGGKPEGCIELERLQPLGEVMAEVVGGTR</sequence>
<protein>
    <recommendedName>
        <fullName evidence="3">F-box domain-containing protein</fullName>
    </recommendedName>
</protein>
<comment type="caution">
    <text evidence="1">The sequence shown here is derived from an EMBL/GenBank/DDBJ whole genome shotgun (WGS) entry which is preliminary data.</text>
</comment>
<evidence type="ECO:0000313" key="2">
    <source>
        <dbReference type="Proteomes" id="UP001175000"/>
    </source>
</evidence>
<dbReference type="EMBL" id="JAULSU010000003">
    <property type="protein sequence ID" value="KAK0624376.1"/>
    <property type="molecule type" value="Genomic_DNA"/>
</dbReference>
<accession>A0AA39WZC1</accession>
<dbReference type="Proteomes" id="UP001175000">
    <property type="component" value="Unassembled WGS sequence"/>
</dbReference>
<name>A0AA39WZC1_9PEZI</name>
<reference evidence="1" key="1">
    <citation type="submission" date="2023-06" db="EMBL/GenBank/DDBJ databases">
        <title>Genome-scale phylogeny and comparative genomics of the fungal order Sordariales.</title>
        <authorList>
            <consortium name="Lawrence Berkeley National Laboratory"/>
            <person name="Hensen N."/>
            <person name="Bonometti L."/>
            <person name="Westerberg I."/>
            <person name="Brannstrom I.O."/>
            <person name="Guillou S."/>
            <person name="Cros-Aarteil S."/>
            <person name="Calhoun S."/>
            <person name="Haridas S."/>
            <person name="Kuo A."/>
            <person name="Mondo S."/>
            <person name="Pangilinan J."/>
            <person name="Riley R."/>
            <person name="Labutti K."/>
            <person name="Andreopoulos B."/>
            <person name="Lipzen A."/>
            <person name="Chen C."/>
            <person name="Yanf M."/>
            <person name="Daum C."/>
            <person name="Ng V."/>
            <person name="Clum A."/>
            <person name="Steindorff A."/>
            <person name="Ohm R."/>
            <person name="Martin F."/>
            <person name="Silar P."/>
            <person name="Natvig D."/>
            <person name="Lalanne C."/>
            <person name="Gautier V."/>
            <person name="Ament-Velasquez S.L."/>
            <person name="Kruys A."/>
            <person name="Hutchinson M.I."/>
            <person name="Powell A.J."/>
            <person name="Barry K."/>
            <person name="Miller A.N."/>
            <person name="Grigoriev I.V."/>
            <person name="Debuchy R."/>
            <person name="Gladieux P."/>
            <person name="Thoren M.H."/>
            <person name="Johannesson H."/>
        </authorList>
    </citation>
    <scope>NUCLEOTIDE SEQUENCE</scope>
    <source>
        <strain evidence="1">CBS 606.72</strain>
    </source>
</reference>